<dbReference type="AlphaFoldDB" id="F9UCH3"/>
<dbReference type="RefSeq" id="WP_007193498.1">
    <property type="nucleotide sequence ID" value="NZ_AFWV01000008.1"/>
</dbReference>
<evidence type="ECO:0000313" key="4">
    <source>
        <dbReference type="Proteomes" id="UP000005459"/>
    </source>
</evidence>
<feature type="compositionally biased region" description="Polar residues" evidence="1">
    <location>
        <begin position="48"/>
        <end position="63"/>
    </location>
</feature>
<evidence type="ECO:0000313" key="3">
    <source>
        <dbReference type="EMBL" id="EGV18086.1"/>
    </source>
</evidence>
<keyword evidence="2" id="KW-0812">Transmembrane</keyword>
<feature type="region of interest" description="Disordered" evidence="1">
    <location>
        <begin position="47"/>
        <end position="87"/>
    </location>
</feature>
<dbReference type="STRING" id="768671.ThimaDRAFT_2625"/>
<feature type="transmembrane region" description="Helical" evidence="2">
    <location>
        <begin position="12"/>
        <end position="31"/>
    </location>
</feature>
<feature type="compositionally biased region" description="Polar residues" evidence="1">
    <location>
        <begin position="74"/>
        <end position="86"/>
    </location>
</feature>
<dbReference type="EMBL" id="AFWV01000008">
    <property type="protein sequence ID" value="EGV18086.1"/>
    <property type="molecule type" value="Genomic_DNA"/>
</dbReference>
<accession>F9UCH3</accession>
<dbReference type="OrthoDB" id="5770295at2"/>
<evidence type="ECO:0000256" key="2">
    <source>
        <dbReference type="SAM" id="Phobius"/>
    </source>
</evidence>
<keyword evidence="2" id="KW-1133">Transmembrane helix</keyword>
<keyword evidence="4" id="KW-1185">Reference proteome</keyword>
<sequence length="290" mass="31269">MKLVSDRSRFGRLIIAFSAVGLSLVAVIFVATDYFRAHSASDAGITDSVDTGSGVNEQASGAQLHSPEHRPNAMTHQPEQPSPSSKDTPEAIERLEILEGQIAELMDKSARADAERAAARAHLAELQDAANDPYIRQQFAKAIQLQKERQSNAVQDAFGIEEVDSSWAPQAAKRIEGNLATGDTFYSARLLNLECRTTMCRVDLAVPSTAGGSADDVQIGSSAARIDVELEILAALSKDMPAGSMRREPDGSGGYTYRIYVHRDGYTPPSAPNPMASMSIPEMRAYLDSL</sequence>
<keyword evidence="2" id="KW-0472">Membrane</keyword>
<organism evidence="3 4">
    <name type="scientific">Thiocapsa marina 5811</name>
    <dbReference type="NCBI Taxonomy" id="768671"/>
    <lineage>
        <taxon>Bacteria</taxon>
        <taxon>Pseudomonadati</taxon>
        <taxon>Pseudomonadota</taxon>
        <taxon>Gammaproteobacteria</taxon>
        <taxon>Chromatiales</taxon>
        <taxon>Chromatiaceae</taxon>
        <taxon>Thiocapsa</taxon>
    </lineage>
</organism>
<name>F9UCH3_9GAMM</name>
<reference evidence="3 4" key="1">
    <citation type="submission" date="2011-06" db="EMBL/GenBank/DDBJ databases">
        <title>The draft genome of Thiocapsa marina 5811.</title>
        <authorList>
            <consortium name="US DOE Joint Genome Institute (JGI-PGF)"/>
            <person name="Lucas S."/>
            <person name="Han J."/>
            <person name="Cheng J.-F."/>
            <person name="Goodwin L."/>
            <person name="Pitluck S."/>
            <person name="Peters L."/>
            <person name="Land M.L."/>
            <person name="Hauser L."/>
            <person name="Vogl K."/>
            <person name="Liu Z."/>
            <person name="Imhoff J."/>
            <person name="Thiel V."/>
            <person name="Frigaard N.-U."/>
            <person name="Bryant D."/>
            <person name="Woyke T.J."/>
        </authorList>
    </citation>
    <scope>NUCLEOTIDE SEQUENCE [LARGE SCALE GENOMIC DNA]</scope>
    <source>
        <strain evidence="3 4">5811</strain>
    </source>
</reference>
<gene>
    <name evidence="3" type="ORF">ThimaDRAFT_2625</name>
</gene>
<protein>
    <submittedName>
        <fullName evidence="3">Uncharacterized protein</fullName>
    </submittedName>
</protein>
<proteinExistence type="predicted"/>
<evidence type="ECO:0000256" key="1">
    <source>
        <dbReference type="SAM" id="MobiDB-lite"/>
    </source>
</evidence>
<dbReference type="Proteomes" id="UP000005459">
    <property type="component" value="Unassembled WGS sequence"/>
</dbReference>